<evidence type="ECO:0000256" key="7">
    <source>
        <dbReference type="ARBA" id="ARBA00047899"/>
    </source>
</evidence>
<feature type="region of interest" description="Disordered" evidence="9">
    <location>
        <begin position="593"/>
        <end position="625"/>
    </location>
</feature>
<feature type="non-terminal residue" evidence="11">
    <location>
        <position position="1"/>
    </location>
</feature>
<dbReference type="PROSITE" id="PS50011">
    <property type="entry name" value="PROTEIN_KINASE_DOM"/>
    <property type="match status" value="1"/>
</dbReference>
<feature type="region of interest" description="Disordered" evidence="9">
    <location>
        <begin position="755"/>
        <end position="815"/>
    </location>
</feature>
<feature type="compositionally biased region" description="Polar residues" evidence="9">
    <location>
        <begin position="63"/>
        <end position="77"/>
    </location>
</feature>
<sequence>MDSFRTLLNQASQKAAPLASQLGERAQDLAKQAQNYAQPAISQVQEKVGQMNIGGQRRKSVPNALSPTMSASQLNQAPATVSQPEGTFLPGTSIQINNYTVTVDCFLAEGGFAHVYLVSGQNGQQAVLKRTLCPDESVLEMMRGEIGFMKLLSGHANIVTIYDAFLNKLGTGYEVYILMEYCSGGTLIDYMNTRLEVRLTEPEILEIFRDILAAVYHMHYGTPQSPVLHRDIKIENVLISSDGRFKLCDFGSSTTKRVRRGVSLPTSEIRKMEDEMEKVTTLQYRAPELCDLYMRLGVSEKIDVWALGVLLYKLCYFVTPFENSGKLAILNARYDIPTHPQYSADMTNLISFVLEADPTNRPNVYEVYSKVCHLMKVPCHLVAPTVDLEFQLPPPQPAVPQQTPQIQQIPTQQYTPSTTISPMRRGRPGKSSNPTSATASQAELNTTASTSTPAFQNDPWAIPSTNSVKPIPPPSKPLVLSSTRVSNSAVIDAAFSIAGTTSASTQAILNSSTARNFNDEIENDYEVDDDDDGGFGGLTGKNSGADKYATYLKGGLNGADSDEEVDVSAVFGSRKGFEGVKLFKNSLFGTSGTRLESDKEDSGTAAGFTNLDDDDSVPSQTTPAGGAFWATEEAFSAVERPGSSASTKRKPPPPVPEKPSFGATDGISSNSKFGSFWVNEAEPSRSAAEGWATEAAFENSLKKSEDQPVAQGWADPAAFEIAASAFATNTRSNSQAFGSSLAANPLIIADKQGDVAASALKKPPPPPPVRKSSDARLSATAQSQSGLTSVPSPVTPSNIPPPKPARRKPAADATN</sequence>
<keyword evidence="2" id="KW-0723">Serine/threonine-protein kinase</keyword>
<evidence type="ECO:0000256" key="6">
    <source>
        <dbReference type="ARBA" id="ARBA00022840"/>
    </source>
</evidence>
<dbReference type="Pfam" id="PF00069">
    <property type="entry name" value="Pkinase"/>
    <property type="match status" value="1"/>
</dbReference>
<keyword evidence="6" id="KW-0067">ATP-binding</keyword>
<comment type="catalytic activity">
    <reaction evidence="7">
        <text>L-threonyl-[protein] + ATP = O-phospho-L-threonyl-[protein] + ADP + H(+)</text>
        <dbReference type="Rhea" id="RHEA:46608"/>
        <dbReference type="Rhea" id="RHEA-COMP:11060"/>
        <dbReference type="Rhea" id="RHEA-COMP:11605"/>
        <dbReference type="ChEBI" id="CHEBI:15378"/>
        <dbReference type="ChEBI" id="CHEBI:30013"/>
        <dbReference type="ChEBI" id="CHEBI:30616"/>
        <dbReference type="ChEBI" id="CHEBI:61977"/>
        <dbReference type="ChEBI" id="CHEBI:456216"/>
        <dbReference type="EC" id="2.7.11.1"/>
    </reaction>
</comment>
<dbReference type="Gene3D" id="1.10.510.10">
    <property type="entry name" value="Transferase(Phosphotransferase) domain 1"/>
    <property type="match status" value="1"/>
</dbReference>
<dbReference type="InterPro" id="IPR000719">
    <property type="entry name" value="Prot_kinase_dom"/>
</dbReference>
<evidence type="ECO:0000256" key="2">
    <source>
        <dbReference type="ARBA" id="ARBA00022527"/>
    </source>
</evidence>
<protein>
    <recommendedName>
        <fullName evidence="1">non-specific serine/threonine protein kinase</fullName>
        <ecNumber evidence="1">2.7.11.1</ecNumber>
    </recommendedName>
</protein>
<evidence type="ECO:0000259" key="10">
    <source>
        <dbReference type="PROSITE" id="PS50011"/>
    </source>
</evidence>
<keyword evidence="12" id="KW-1185">Reference proteome</keyword>
<evidence type="ECO:0000256" key="4">
    <source>
        <dbReference type="ARBA" id="ARBA00022741"/>
    </source>
</evidence>
<dbReference type="GO" id="GO:0005737">
    <property type="term" value="C:cytoplasm"/>
    <property type="evidence" value="ECO:0007669"/>
    <property type="project" value="TreeGrafter"/>
</dbReference>
<dbReference type="GO" id="GO:0005524">
    <property type="term" value="F:ATP binding"/>
    <property type="evidence" value="ECO:0007669"/>
    <property type="project" value="UniProtKB-KW"/>
</dbReference>
<reference evidence="11 12" key="1">
    <citation type="submission" date="2016-07" db="EMBL/GenBank/DDBJ databases">
        <title>Pervasive Adenine N6-methylation of Active Genes in Fungi.</title>
        <authorList>
            <consortium name="DOE Joint Genome Institute"/>
            <person name="Mondo S.J."/>
            <person name="Dannebaum R.O."/>
            <person name="Kuo R.C."/>
            <person name="Labutti K."/>
            <person name="Haridas S."/>
            <person name="Kuo A."/>
            <person name="Salamov A."/>
            <person name="Ahrendt S.R."/>
            <person name="Lipzen A."/>
            <person name="Sullivan W."/>
            <person name="Andreopoulos W.B."/>
            <person name="Clum A."/>
            <person name="Lindquist E."/>
            <person name="Daum C."/>
            <person name="Ramamoorthy G.K."/>
            <person name="Gryganskyi A."/>
            <person name="Culley D."/>
            <person name="Magnuson J.K."/>
            <person name="James T.Y."/>
            <person name="O'Malley M.A."/>
            <person name="Stajich J.E."/>
            <person name="Spatafora J.W."/>
            <person name="Visel A."/>
            <person name="Grigoriev I.V."/>
        </authorList>
    </citation>
    <scope>NUCLEOTIDE SEQUENCE [LARGE SCALE GENOMIC DNA]</scope>
    <source>
        <strain evidence="11 12">JEL800</strain>
    </source>
</reference>
<evidence type="ECO:0000313" key="12">
    <source>
        <dbReference type="Proteomes" id="UP000193642"/>
    </source>
</evidence>
<dbReference type="GO" id="GO:0004674">
    <property type="term" value="F:protein serine/threonine kinase activity"/>
    <property type="evidence" value="ECO:0007669"/>
    <property type="project" value="UniProtKB-KW"/>
</dbReference>
<dbReference type="EC" id="2.7.11.1" evidence="1"/>
<comment type="caution">
    <text evidence="11">The sequence shown here is derived from an EMBL/GenBank/DDBJ whole genome shotgun (WGS) entry which is preliminary data.</text>
</comment>
<evidence type="ECO:0000256" key="8">
    <source>
        <dbReference type="ARBA" id="ARBA00048679"/>
    </source>
</evidence>
<keyword evidence="5 11" id="KW-0418">Kinase</keyword>
<dbReference type="PANTHER" id="PTHR22967">
    <property type="entry name" value="SERINE/THREONINE PROTEIN KINASE"/>
    <property type="match status" value="1"/>
</dbReference>
<dbReference type="GO" id="GO:0007015">
    <property type="term" value="P:actin filament organization"/>
    <property type="evidence" value="ECO:0007669"/>
    <property type="project" value="TreeGrafter"/>
</dbReference>
<dbReference type="PROSITE" id="PS00108">
    <property type="entry name" value="PROTEIN_KINASE_ST"/>
    <property type="match status" value="1"/>
</dbReference>
<feature type="compositionally biased region" description="Polar residues" evidence="9">
    <location>
        <begin position="430"/>
        <end position="455"/>
    </location>
</feature>
<feature type="compositionally biased region" description="Low complexity" evidence="9">
    <location>
        <begin position="399"/>
        <end position="422"/>
    </location>
</feature>
<comment type="catalytic activity">
    <reaction evidence="8">
        <text>L-seryl-[protein] + ATP = O-phospho-L-seryl-[protein] + ADP + H(+)</text>
        <dbReference type="Rhea" id="RHEA:17989"/>
        <dbReference type="Rhea" id="RHEA-COMP:9863"/>
        <dbReference type="Rhea" id="RHEA-COMP:11604"/>
        <dbReference type="ChEBI" id="CHEBI:15378"/>
        <dbReference type="ChEBI" id="CHEBI:29999"/>
        <dbReference type="ChEBI" id="CHEBI:30616"/>
        <dbReference type="ChEBI" id="CHEBI:83421"/>
        <dbReference type="ChEBI" id="CHEBI:456216"/>
        <dbReference type="EC" id="2.7.11.1"/>
    </reaction>
</comment>
<name>A0A1Y2D2Y5_9FUNG</name>
<dbReference type="InterPro" id="IPR011009">
    <property type="entry name" value="Kinase-like_dom_sf"/>
</dbReference>
<accession>A0A1Y2D2Y5</accession>
<dbReference type="SMART" id="SM00220">
    <property type="entry name" value="S_TKc"/>
    <property type="match status" value="1"/>
</dbReference>
<dbReference type="AlphaFoldDB" id="A0A1Y2D2Y5"/>
<feature type="region of interest" description="Disordered" evidence="9">
    <location>
        <begin position="637"/>
        <end position="674"/>
    </location>
</feature>
<feature type="region of interest" description="Disordered" evidence="9">
    <location>
        <begin position="393"/>
        <end position="473"/>
    </location>
</feature>
<feature type="region of interest" description="Disordered" evidence="9">
    <location>
        <begin position="51"/>
        <end position="77"/>
    </location>
</feature>
<evidence type="ECO:0000256" key="5">
    <source>
        <dbReference type="ARBA" id="ARBA00022777"/>
    </source>
</evidence>
<proteinExistence type="predicted"/>
<evidence type="ECO:0000313" key="11">
    <source>
        <dbReference type="EMBL" id="ORY53653.1"/>
    </source>
</evidence>
<dbReference type="EMBL" id="MCGO01000001">
    <property type="protein sequence ID" value="ORY53653.1"/>
    <property type="molecule type" value="Genomic_DNA"/>
</dbReference>
<dbReference type="GO" id="GO:0000147">
    <property type="term" value="P:actin cortical patch assembly"/>
    <property type="evidence" value="ECO:0007669"/>
    <property type="project" value="TreeGrafter"/>
</dbReference>
<dbReference type="SUPFAM" id="SSF56112">
    <property type="entry name" value="Protein kinase-like (PK-like)"/>
    <property type="match status" value="1"/>
</dbReference>
<dbReference type="OrthoDB" id="2018507at2759"/>
<gene>
    <name evidence="11" type="ORF">BCR33DRAFT_674858</name>
</gene>
<feature type="domain" description="Protein kinase" evidence="10">
    <location>
        <begin position="101"/>
        <end position="376"/>
    </location>
</feature>
<evidence type="ECO:0000256" key="3">
    <source>
        <dbReference type="ARBA" id="ARBA00022679"/>
    </source>
</evidence>
<dbReference type="STRING" id="329046.A0A1Y2D2Y5"/>
<organism evidence="11 12">
    <name type="scientific">Rhizoclosmatium globosum</name>
    <dbReference type="NCBI Taxonomy" id="329046"/>
    <lineage>
        <taxon>Eukaryota</taxon>
        <taxon>Fungi</taxon>
        <taxon>Fungi incertae sedis</taxon>
        <taxon>Chytridiomycota</taxon>
        <taxon>Chytridiomycota incertae sedis</taxon>
        <taxon>Chytridiomycetes</taxon>
        <taxon>Chytridiales</taxon>
        <taxon>Chytriomycetaceae</taxon>
        <taxon>Rhizoclosmatium</taxon>
    </lineage>
</organism>
<dbReference type="Proteomes" id="UP000193642">
    <property type="component" value="Unassembled WGS sequence"/>
</dbReference>
<dbReference type="PANTHER" id="PTHR22967:SF57">
    <property type="entry name" value="AUXILIN, ISOFORM A-RELATED"/>
    <property type="match status" value="1"/>
</dbReference>
<keyword evidence="3" id="KW-0808">Transferase</keyword>
<evidence type="ECO:0000256" key="1">
    <source>
        <dbReference type="ARBA" id="ARBA00012513"/>
    </source>
</evidence>
<dbReference type="InterPro" id="IPR008271">
    <property type="entry name" value="Ser/Thr_kinase_AS"/>
</dbReference>
<keyword evidence="4" id="KW-0547">Nucleotide-binding</keyword>
<evidence type="ECO:0000256" key="9">
    <source>
        <dbReference type="SAM" id="MobiDB-lite"/>
    </source>
</evidence>
<feature type="compositionally biased region" description="Low complexity" evidence="9">
    <location>
        <begin position="788"/>
        <end position="797"/>
    </location>
</feature>